<keyword evidence="2" id="KW-0863">Zinc-finger</keyword>
<dbReference type="Proteomes" id="UP000652761">
    <property type="component" value="Unassembled WGS sequence"/>
</dbReference>
<proteinExistence type="predicted"/>
<dbReference type="SMART" id="SM00336">
    <property type="entry name" value="BBOX"/>
    <property type="match status" value="1"/>
</dbReference>
<dbReference type="CDD" id="cd19821">
    <property type="entry name" value="Bbox1_BBX-like"/>
    <property type="match status" value="1"/>
</dbReference>
<evidence type="ECO:0000313" key="6">
    <source>
        <dbReference type="EMBL" id="MQM16020.1"/>
    </source>
</evidence>
<feature type="compositionally biased region" description="Low complexity" evidence="4">
    <location>
        <begin position="167"/>
        <end position="195"/>
    </location>
</feature>
<comment type="caution">
    <text evidence="6">The sequence shown here is derived from an EMBL/GenBank/DDBJ whole genome shotgun (WGS) entry which is preliminary data.</text>
</comment>
<dbReference type="PANTHER" id="PTHR31717">
    <property type="entry name" value="ZINC FINGER PROTEIN CONSTANS-LIKE 10"/>
    <property type="match status" value="1"/>
</dbReference>
<gene>
    <name evidence="6" type="ORF">Taro_048973</name>
</gene>
<evidence type="ECO:0000313" key="7">
    <source>
        <dbReference type="Proteomes" id="UP000652761"/>
    </source>
</evidence>
<accession>A0A843X9N6</accession>
<dbReference type="InterPro" id="IPR049808">
    <property type="entry name" value="CONSTANS-like_Bbox1"/>
</dbReference>
<dbReference type="AlphaFoldDB" id="A0A843X9N6"/>
<organism evidence="6 7">
    <name type="scientific">Colocasia esculenta</name>
    <name type="common">Wild taro</name>
    <name type="synonym">Arum esculentum</name>
    <dbReference type="NCBI Taxonomy" id="4460"/>
    <lineage>
        <taxon>Eukaryota</taxon>
        <taxon>Viridiplantae</taxon>
        <taxon>Streptophyta</taxon>
        <taxon>Embryophyta</taxon>
        <taxon>Tracheophyta</taxon>
        <taxon>Spermatophyta</taxon>
        <taxon>Magnoliopsida</taxon>
        <taxon>Liliopsida</taxon>
        <taxon>Araceae</taxon>
        <taxon>Aroideae</taxon>
        <taxon>Colocasieae</taxon>
        <taxon>Colocasia</taxon>
    </lineage>
</organism>
<name>A0A843X9N6_COLES</name>
<dbReference type="GO" id="GO:0008270">
    <property type="term" value="F:zinc ion binding"/>
    <property type="evidence" value="ECO:0007669"/>
    <property type="project" value="UniProtKB-KW"/>
</dbReference>
<dbReference type="EMBL" id="NMUH01006797">
    <property type="protein sequence ID" value="MQM16020.1"/>
    <property type="molecule type" value="Genomic_DNA"/>
</dbReference>
<dbReference type="OrthoDB" id="153872at2759"/>
<keyword evidence="3" id="KW-0862">Zinc</keyword>
<evidence type="ECO:0000256" key="1">
    <source>
        <dbReference type="ARBA" id="ARBA00022723"/>
    </source>
</evidence>
<feature type="non-terminal residue" evidence="6">
    <location>
        <position position="1"/>
    </location>
</feature>
<keyword evidence="1" id="KW-0479">Metal-binding</keyword>
<evidence type="ECO:0000256" key="3">
    <source>
        <dbReference type="ARBA" id="ARBA00022833"/>
    </source>
</evidence>
<evidence type="ECO:0000259" key="5">
    <source>
        <dbReference type="SMART" id="SM00336"/>
    </source>
</evidence>
<dbReference type="InterPro" id="IPR000315">
    <property type="entry name" value="Znf_B-box"/>
</dbReference>
<dbReference type="PANTHER" id="PTHR31717:SF60">
    <property type="entry name" value="B-BOX TYPE ZINC FINGER FAMILY PROTEIN"/>
    <property type="match status" value="1"/>
</dbReference>
<feature type="compositionally biased region" description="Acidic residues" evidence="4">
    <location>
        <begin position="119"/>
        <end position="155"/>
    </location>
</feature>
<feature type="domain" description="B box-type" evidence="5">
    <location>
        <begin position="20"/>
        <end position="66"/>
    </location>
</feature>
<feature type="region of interest" description="Disordered" evidence="4">
    <location>
        <begin position="106"/>
        <end position="244"/>
    </location>
</feature>
<keyword evidence="7" id="KW-1185">Reference proteome</keyword>
<reference evidence="6" key="1">
    <citation type="submission" date="2017-07" db="EMBL/GenBank/DDBJ databases">
        <title>Taro Niue Genome Assembly and Annotation.</title>
        <authorList>
            <person name="Atibalentja N."/>
            <person name="Keating K."/>
            <person name="Fields C.J."/>
        </authorList>
    </citation>
    <scope>NUCLEOTIDE SEQUENCE</scope>
    <source>
        <strain evidence="6">Niue_2</strain>
        <tissue evidence="6">Leaf</tissue>
    </source>
</reference>
<evidence type="ECO:0000256" key="4">
    <source>
        <dbReference type="SAM" id="MobiDB-lite"/>
    </source>
</evidence>
<protein>
    <recommendedName>
        <fullName evidence="5">B box-type domain-containing protein</fullName>
    </recommendedName>
</protein>
<sequence>LQKVVVETEGSVGEVEWWVMMVKHCELCKLPARMHCESDRASLCWECDARVHGANFLVARHPRRLLCRSCQAPTPWRASGARLGPTFSLCEHCLGAGGGCGVMDKKGERASGGNPGRDGDDEEEEDEDEDDDDNDGDEEEEEEGNEGEDEEDEDYQVVPLAMEAVTPPVASCSSSEESSSYRRPSPPSLAAASTSGWVRAEVPSPRGGSSRDLDENRQAGTLRRPARVGSPGQPRHGSFPRGAS</sequence>
<evidence type="ECO:0000256" key="2">
    <source>
        <dbReference type="ARBA" id="ARBA00022771"/>
    </source>
</evidence>